<evidence type="ECO:0000256" key="1">
    <source>
        <dbReference type="ARBA" id="ARBA00022490"/>
    </source>
</evidence>
<dbReference type="Pfam" id="PF01430">
    <property type="entry name" value="HSP33"/>
    <property type="match status" value="1"/>
</dbReference>
<dbReference type="PANTHER" id="PTHR30111">
    <property type="entry name" value="33 KDA CHAPERONIN"/>
    <property type="match status" value="1"/>
</dbReference>
<dbReference type="GO" id="GO:0051082">
    <property type="term" value="F:unfolded protein binding"/>
    <property type="evidence" value="ECO:0007669"/>
    <property type="project" value="InterPro"/>
</dbReference>
<dbReference type="Gene3D" id="3.55.30.10">
    <property type="entry name" value="Hsp33 domain"/>
    <property type="match status" value="1"/>
</dbReference>
<keyword evidence="7" id="KW-1185">Reference proteome</keyword>
<dbReference type="Gene3D" id="3.90.1280.10">
    <property type="entry name" value="HSP33 redox switch-like"/>
    <property type="match status" value="1"/>
</dbReference>
<keyword evidence="1" id="KW-0963">Cytoplasm</keyword>
<dbReference type="CDD" id="cd00498">
    <property type="entry name" value="Hsp33"/>
    <property type="match status" value="1"/>
</dbReference>
<dbReference type="AlphaFoldDB" id="A0A4R6R8B8"/>
<gene>
    <name evidence="6" type="ORF">EV672_106224</name>
</gene>
<dbReference type="Proteomes" id="UP000294593">
    <property type="component" value="Unassembled WGS sequence"/>
</dbReference>
<keyword evidence="2" id="KW-0862">Zinc</keyword>
<dbReference type="SUPFAM" id="SSF118352">
    <property type="entry name" value="HSP33 redox switch-like"/>
    <property type="match status" value="1"/>
</dbReference>
<dbReference type="InterPro" id="IPR023212">
    <property type="entry name" value="Hsp33_helix_hairpin_bin_dom_sf"/>
</dbReference>
<evidence type="ECO:0000313" key="6">
    <source>
        <dbReference type="EMBL" id="TDP82261.1"/>
    </source>
</evidence>
<name>A0A4R6R8B8_9BURK</name>
<proteinExistence type="predicted"/>
<evidence type="ECO:0000256" key="3">
    <source>
        <dbReference type="ARBA" id="ARBA00023157"/>
    </source>
</evidence>
<keyword evidence="5" id="KW-0676">Redox-active center</keyword>
<dbReference type="GO" id="GO:0042026">
    <property type="term" value="P:protein refolding"/>
    <property type="evidence" value="ECO:0007669"/>
    <property type="project" value="TreeGrafter"/>
</dbReference>
<dbReference type="OrthoDB" id="9793753at2"/>
<dbReference type="PANTHER" id="PTHR30111:SF1">
    <property type="entry name" value="33 KDA CHAPERONIN"/>
    <property type="match status" value="1"/>
</dbReference>
<dbReference type="EMBL" id="SNXW01000006">
    <property type="protein sequence ID" value="TDP82261.1"/>
    <property type="molecule type" value="Genomic_DNA"/>
</dbReference>
<dbReference type="GO" id="GO:0005737">
    <property type="term" value="C:cytoplasm"/>
    <property type="evidence" value="ECO:0007669"/>
    <property type="project" value="InterPro"/>
</dbReference>
<keyword evidence="3" id="KW-1015">Disulfide bond</keyword>
<dbReference type="SUPFAM" id="SSF64397">
    <property type="entry name" value="Hsp33 domain"/>
    <property type="match status" value="1"/>
</dbReference>
<reference evidence="6 7" key="1">
    <citation type="submission" date="2019-03" db="EMBL/GenBank/DDBJ databases">
        <title>Genomic Encyclopedia of Type Strains, Phase IV (KMG-IV): sequencing the most valuable type-strain genomes for metagenomic binning, comparative biology and taxonomic classification.</title>
        <authorList>
            <person name="Goeker M."/>
        </authorList>
    </citation>
    <scope>NUCLEOTIDE SEQUENCE [LARGE SCALE GENOMIC DNA]</scope>
    <source>
        <strain evidence="6 7">DSM 11901</strain>
    </source>
</reference>
<evidence type="ECO:0000256" key="4">
    <source>
        <dbReference type="ARBA" id="ARBA00023186"/>
    </source>
</evidence>
<dbReference type="GO" id="GO:0044183">
    <property type="term" value="F:protein folding chaperone"/>
    <property type="evidence" value="ECO:0007669"/>
    <property type="project" value="TreeGrafter"/>
</dbReference>
<dbReference type="Gene3D" id="1.10.287.480">
    <property type="entry name" value="helix hairpin bin"/>
    <property type="match status" value="1"/>
</dbReference>
<dbReference type="RefSeq" id="WP_133609505.1">
    <property type="nucleotide sequence ID" value="NZ_SNXW01000006.1"/>
</dbReference>
<comment type="caution">
    <text evidence="6">The sequence shown here is derived from an EMBL/GenBank/DDBJ whole genome shotgun (WGS) entry which is preliminary data.</text>
</comment>
<dbReference type="InterPro" id="IPR016154">
    <property type="entry name" value="Heat_shock_Hsp33_C"/>
</dbReference>
<keyword evidence="4" id="KW-0143">Chaperone</keyword>
<evidence type="ECO:0000256" key="5">
    <source>
        <dbReference type="ARBA" id="ARBA00023284"/>
    </source>
</evidence>
<organism evidence="6 7">
    <name type="scientific">Aquabacterium commune</name>
    <dbReference type="NCBI Taxonomy" id="70586"/>
    <lineage>
        <taxon>Bacteria</taxon>
        <taxon>Pseudomonadati</taxon>
        <taxon>Pseudomonadota</taxon>
        <taxon>Betaproteobacteria</taxon>
        <taxon>Burkholderiales</taxon>
        <taxon>Aquabacterium</taxon>
    </lineage>
</organism>
<dbReference type="InterPro" id="IPR000397">
    <property type="entry name" value="Heat_shock_Hsp33"/>
</dbReference>
<evidence type="ECO:0000256" key="2">
    <source>
        <dbReference type="ARBA" id="ARBA00022833"/>
    </source>
</evidence>
<dbReference type="PIRSF" id="PIRSF005261">
    <property type="entry name" value="Heat_shock_Hsp33"/>
    <property type="match status" value="1"/>
</dbReference>
<protein>
    <submittedName>
        <fullName evidence="6">Molecular chaperone Hsp33</fullName>
    </submittedName>
</protein>
<evidence type="ECO:0000313" key="7">
    <source>
        <dbReference type="Proteomes" id="UP000294593"/>
    </source>
</evidence>
<dbReference type="InterPro" id="IPR016153">
    <property type="entry name" value="Heat_shock_Hsp33_N"/>
</dbReference>
<sequence>MSELHKFLFEGMPVRGVLVRLTDSWQELLRRRAAAEGYDAPVRRLLGEMSAAGVLLQSNIKFNGAVILQVFGEGPIKLAVTEVQPDLSFRSTAKVVGELPASDTGRLPLDVMVNVNGHGRCAITLDPKDRQPGQQPYQGVVPLNAADGEVLQDLSAVLEQYMRQSEQLDAKLILAANDEIAAGLLIQRMPVEGEANLAGTDRAAAAEMDVAEQYNRIAHLAATLTAEELLTLDAPTILHRLFWEETLRYFEPATGASGPQFACSCSRERVASMLRSLGKAEIDSIVAEQGQVEIGCDFCGERYHFDPIDAAELFRDGADVPPGSQRLQ</sequence>
<accession>A0A4R6R8B8</accession>